<feature type="region of interest" description="Disordered" evidence="1">
    <location>
        <begin position="39"/>
        <end position="115"/>
    </location>
</feature>
<dbReference type="Proteomes" id="UP001197093">
    <property type="component" value="Unassembled WGS sequence"/>
</dbReference>
<organism evidence="2 3">
    <name type="scientific">Staphylotrichum longicolle</name>
    <dbReference type="NCBI Taxonomy" id="669026"/>
    <lineage>
        <taxon>Eukaryota</taxon>
        <taxon>Fungi</taxon>
        <taxon>Dikarya</taxon>
        <taxon>Ascomycota</taxon>
        <taxon>Pezizomycotina</taxon>
        <taxon>Sordariomycetes</taxon>
        <taxon>Sordariomycetidae</taxon>
        <taxon>Sordariales</taxon>
        <taxon>Chaetomiaceae</taxon>
        <taxon>Staphylotrichum</taxon>
    </lineage>
</organism>
<feature type="region of interest" description="Disordered" evidence="1">
    <location>
        <begin position="186"/>
        <end position="220"/>
    </location>
</feature>
<protein>
    <submittedName>
        <fullName evidence="2">Uncharacterized protein</fullName>
    </submittedName>
</protein>
<proteinExistence type="predicted"/>
<accession>A0AAD4I0E9</accession>
<dbReference type="EMBL" id="JAHCVI010000002">
    <property type="protein sequence ID" value="KAG7289215.1"/>
    <property type="molecule type" value="Genomic_DNA"/>
</dbReference>
<evidence type="ECO:0000313" key="2">
    <source>
        <dbReference type="EMBL" id="KAG7289215.1"/>
    </source>
</evidence>
<comment type="caution">
    <text evidence="2">The sequence shown here is derived from an EMBL/GenBank/DDBJ whole genome shotgun (WGS) entry which is preliminary data.</text>
</comment>
<feature type="compositionally biased region" description="Low complexity" evidence="1">
    <location>
        <begin position="62"/>
        <end position="87"/>
    </location>
</feature>
<gene>
    <name evidence="2" type="ORF">NEMBOFW57_005579</name>
</gene>
<reference evidence="2" key="1">
    <citation type="submission" date="2023-02" db="EMBL/GenBank/DDBJ databases">
        <authorList>
            <person name="Palmer J.M."/>
        </authorList>
    </citation>
    <scope>NUCLEOTIDE SEQUENCE</scope>
    <source>
        <strain evidence="2">FW57</strain>
    </source>
</reference>
<sequence>MSSTTTTITGPDAHVHRLANLAFGTIPSGNWVVAHLAPTSDDGKLAPPPPPLTPRPPPSPPSALNLPRPSGTQPQSTSPTSPSLPEVPSQPAPAPANPRPPHRHAHPYPPASLLPPTNPNDSVVVLVAEWLPGHHLAIEQASRAHQLITARDPGLGARFLGHVTEWRAGGRGPFAFVEDEEGRKEEVESLELGKSPSVFEERAERVGRLADPEGGEAGGV</sequence>
<keyword evidence="3" id="KW-1185">Reference proteome</keyword>
<dbReference type="AlphaFoldDB" id="A0AAD4I0E9"/>
<evidence type="ECO:0000313" key="3">
    <source>
        <dbReference type="Proteomes" id="UP001197093"/>
    </source>
</evidence>
<evidence type="ECO:0000256" key="1">
    <source>
        <dbReference type="SAM" id="MobiDB-lite"/>
    </source>
</evidence>
<name>A0AAD4I0E9_9PEZI</name>
<feature type="compositionally biased region" description="Pro residues" evidence="1">
    <location>
        <begin position="46"/>
        <end position="61"/>
    </location>
</feature>
<feature type="compositionally biased region" description="Basic and acidic residues" evidence="1">
    <location>
        <begin position="199"/>
        <end position="211"/>
    </location>
</feature>
<feature type="compositionally biased region" description="Pro residues" evidence="1">
    <location>
        <begin position="88"/>
        <end position="99"/>
    </location>
</feature>